<feature type="compositionally biased region" description="Basic and acidic residues" evidence="1">
    <location>
        <begin position="103"/>
        <end position="113"/>
    </location>
</feature>
<feature type="region of interest" description="Disordered" evidence="1">
    <location>
        <begin position="69"/>
        <end position="113"/>
    </location>
</feature>
<name>A0A2G8KXV4_STIJA</name>
<comment type="caution">
    <text evidence="2">The sequence shown here is derived from an EMBL/GenBank/DDBJ whole genome shotgun (WGS) entry which is preliminary data.</text>
</comment>
<evidence type="ECO:0000256" key="1">
    <source>
        <dbReference type="SAM" id="MobiDB-lite"/>
    </source>
</evidence>
<evidence type="ECO:0000313" key="3">
    <source>
        <dbReference type="Proteomes" id="UP000230750"/>
    </source>
</evidence>
<keyword evidence="3" id="KW-1185">Reference proteome</keyword>
<dbReference type="AlphaFoldDB" id="A0A2G8KXV4"/>
<gene>
    <name evidence="2" type="ORF">BSL78_10277</name>
</gene>
<reference evidence="2 3" key="1">
    <citation type="journal article" date="2017" name="PLoS Biol.">
        <title>The sea cucumber genome provides insights into morphological evolution and visceral regeneration.</title>
        <authorList>
            <person name="Zhang X."/>
            <person name="Sun L."/>
            <person name="Yuan J."/>
            <person name="Sun Y."/>
            <person name="Gao Y."/>
            <person name="Zhang L."/>
            <person name="Li S."/>
            <person name="Dai H."/>
            <person name="Hamel J.F."/>
            <person name="Liu C."/>
            <person name="Yu Y."/>
            <person name="Liu S."/>
            <person name="Lin W."/>
            <person name="Guo K."/>
            <person name="Jin S."/>
            <person name="Xu P."/>
            <person name="Storey K.B."/>
            <person name="Huan P."/>
            <person name="Zhang T."/>
            <person name="Zhou Y."/>
            <person name="Zhang J."/>
            <person name="Lin C."/>
            <person name="Li X."/>
            <person name="Xing L."/>
            <person name="Huo D."/>
            <person name="Sun M."/>
            <person name="Wang L."/>
            <person name="Mercier A."/>
            <person name="Li F."/>
            <person name="Yang H."/>
            <person name="Xiang J."/>
        </authorList>
    </citation>
    <scope>NUCLEOTIDE SEQUENCE [LARGE SCALE GENOMIC DNA]</scope>
    <source>
        <strain evidence="2">Shaxun</strain>
        <tissue evidence="2">Muscle</tissue>
    </source>
</reference>
<accession>A0A2G8KXV4</accession>
<evidence type="ECO:0000313" key="2">
    <source>
        <dbReference type="EMBL" id="PIK52844.1"/>
    </source>
</evidence>
<sequence length="113" mass="12390">MYVNRFGVSDGYSSSDSRFPIASKSIEVDDGEDVISEFADSERACSPTILPAPPSTLHDDSMCDVSETAPVMSRGPRRDEMEGTGDVPPHPTKQEEGEAELPEEQREVVEYPI</sequence>
<dbReference type="Proteomes" id="UP000230750">
    <property type="component" value="Unassembled WGS sequence"/>
</dbReference>
<proteinExistence type="predicted"/>
<organism evidence="2 3">
    <name type="scientific">Stichopus japonicus</name>
    <name type="common">Sea cucumber</name>
    <dbReference type="NCBI Taxonomy" id="307972"/>
    <lineage>
        <taxon>Eukaryota</taxon>
        <taxon>Metazoa</taxon>
        <taxon>Echinodermata</taxon>
        <taxon>Eleutherozoa</taxon>
        <taxon>Echinozoa</taxon>
        <taxon>Holothuroidea</taxon>
        <taxon>Aspidochirotacea</taxon>
        <taxon>Aspidochirotida</taxon>
        <taxon>Stichopodidae</taxon>
        <taxon>Apostichopus</taxon>
    </lineage>
</organism>
<dbReference type="EMBL" id="MRZV01000312">
    <property type="protein sequence ID" value="PIK52844.1"/>
    <property type="molecule type" value="Genomic_DNA"/>
</dbReference>
<protein>
    <submittedName>
        <fullName evidence="2">Uncharacterized protein</fullName>
    </submittedName>
</protein>